<sequence>MHAVMLRHEALPTHPPTPTLPLPITVRAQEIPYPLPDNEEEDRRRLDAGHYALQAYLGGNYIAPLHKLRPGAILDLGTGSGIWALEMAAEFPDAKVLGVDMLPVVARHAPPNCAFEVVNLAQEWPFPPQAFDVIHSRFCLVHLPNAREILVSALASLRPGGLLLLEEGTNALFSRSPDEIPAGIKRFYELYSGIMRARGVDGEVGPKMLDWIRESGACEEVHERILEPPMQPFTKDDSLNCLGEVLKQFLIKGYASMIPRLEGEGVTRDIVDGFVEGVSDPTKKVRGRLNWVWARKKVD</sequence>
<dbReference type="InterPro" id="IPR029063">
    <property type="entry name" value="SAM-dependent_MTases_sf"/>
</dbReference>
<keyword evidence="1" id="KW-0489">Methyltransferase</keyword>
<gene>
    <name evidence="1" type="ORF">CALVIDRAFT_600869</name>
</gene>
<dbReference type="GO" id="GO:0008168">
    <property type="term" value="F:methyltransferase activity"/>
    <property type="evidence" value="ECO:0007669"/>
    <property type="project" value="UniProtKB-KW"/>
</dbReference>
<dbReference type="STRING" id="1330018.A0A167J295"/>
<dbReference type="CDD" id="cd02440">
    <property type="entry name" value="AdoMet_MTases"/>
    <property type="match status" value="1"/>
</dbReference>
<dbReference type="SUPFAM" id="SSF53335">
    <property type="entry name" value="S-adenosyl-L-methionine-dependent methyltransferases"/>
    <property type="match status" value="1"/>
</dbReference>
<proteinExistence type="predicted"/>
<organism evidence="1 2">
    <name type="scientific">Calocera viscosa (strain TUFC12733)</name>
    <dbReference type="NCBI Taxonomy" id="1330018"/>
    <lineage>
        <taxon>Eukaryota</taxon>
        <taxon>Fungi</taxon>
        <taxon>Dikarya</taxon>
        <taxon>Basidiomycota</taxon>
        <taxon>Agaricomycotina</taxon>
        <taxon>Dacrymycetes</taxon>
        <taxon>Dacrymycetales</taxon>
        <taxon>Dacrymycetaceae</taxon>
        <taxon>Calocera</taxon>
    </lineage>
</organism>
<dbReference type="GO" id="GO:0032259">
    <property type="term" value="P:methylation"/>
    <property type="evidence" value="ECO:0007669"/>
    <property type="project" value="UniProtKB-KW"/>
</dbReference>
<dbReference type="OrthoDB" id="506498at2759"/>
<evidence type="ECO:0000313" key="1">
    <source>
        <dbReference type="EMBL" id="KZO93175.1"/>
    </source>
</evidence>
<accession>A0A167J295</accession>
<evidence type="ECO:0000313" key="2">
    <source>
        <dbReference type="Proteomes" id="UP000076738"/>
    </source>
</evidence>
<dbReference type="EMBL" id="KV417303">
    <property type="protein sequence ID" value="KZO93175.1"/>
    <property type="molecule type" value="Genomic_DNA"/>
</dbReference>
<protein>
    <submittedName>
        <fullName evidence="1">S-adenosyl-L-methionine-dependent methyltransferase</fullName>
    </submittedName>
</protein>
<dbReference type="Gene3D" id="3.40.50.150">
    <property type="entry name" value="Vaccinia Virus protein VP39"/>
    <property type="match status" value="1"/>
</dbReference>
<dbReference type="Pfam" id="PF13489">
    <property type="entry name" value="Methyltransf_23"/>
    <property type="match status" value="1"/>
</dbReference>
<keyword evidence="1" id="KW-0808">Transferase</keyword>
<dbReference type="PANTHER" id="PTHR43591">
    <property type="entry name" value="METHYLTRANSFERASE"/>
    <property type="match status" value="1"/>
</dbReference>
<reference evidence="1 2" key="1">
    <citation type="journal article" date="2016" name="Mol. Biol. Evol.">
        <title>Comparative Genomics of Early-Diverging Mushroom-Forming Fungi Provides Insights into the Origins of Lignocellulose Decay Capabilities.</title>
        <authorList>
            <person name="Nagy L.G."/>
            <person name="Riley R."/>
            <person name="Tritt A."/>
            <person name="Adam C."/>
            <person name="Daum C."/>
            <person name="Floudas D."/>
            <person name="Sun H."/>
            <person name="Yadav J.S."/>
            <person name="Pangilinan J."/>
            <person name="Larsson K.H."/>
            <person name="Matsuura K."/>
            <person name="Barry K."/>
            <person name="Labutti K."/>
            <person name="Kuo R."/>
            <person name="Ohm R.A."/>
            <person name="Bhattacharya S.S."/>
            <person name="Shirouzu T."/>
            <person name="Yoshinaga Y."/>
            <person name="Martin F.M."/>
            <person name="Grigoriev I.V."/>
            <person name="Hibbett D.S."/>
        </authorList>
    </citation>
    <scope>NUCLEOTIDE SEQUENCE [LARGE SCALE GENOMIC DNA]</scope>
    <source>
        <strain evidence="1 2">TUFC12733</strain>
    </source>
</reference>
<name>A0A167J295_CALVF</name>
<dbReference type="AlphaFoldDB" id="A0A167J295"/>
<dbReference type="PANTHER" id="PTHR43591:SF24">
    <property type="entry name" value="2-METHOXY-6-POLYPRENYL-1,4-BENZOQUINOL METHYLASE, MITOCHONDRIAL"/>
    <property type="match status" value="1"/>
</dbReference>
<dbReference type="Proteomes" id="UP000076738">
    <property type="component" value="Unassembled WGS sequence"/>
</dbReference>
<keyword evidence="2" id="KW-1185">Reference proteome</keyword>